<dbReference type="SMART" id="SM00530">
    <property type="entry name" value="HTH_XRE"/>
    <property type="match status" value="1"/>
</dbReference>
<dbReference type="RefSeq" id="WP_075908145.1">
    <property type="nucleotide sequence ID" value="NZ_CP041150.1"/>
</dbReference>
<reference evidence="3 4" key="1">
    <citation type="submission" date="2019-06" db="EMBL/GenBank/DDBJ databases">
        <title>Whole geneome sequnce of Mycobacteroides chelonae M77 isolated from bovine milk from Meghalaya, India.</title>
        <authorList>
            <person name="Vise E."/>
            <person name="Das S."/>
            <person name="Garg A."/>
            <person name="Ghatak S."/>
            <person name="Shakuntala I."/>
            <person name="Milton A.A.P."/>
            <person name="Karam A."/>
            <person name="Sanjukta R."/>
            <person name="Puro K."/>
            <person name="Sen A."/>
        </authorList>
    </citation>
    <scope>NUCLEOTIDE SEQUENCE [LARGE SCALE GENOMIC DNA]</scope>
    <source>
        <strain evidence="3 4">M77</strain>
    </source>
</reference>
<name>A0AB73U4Z9_MYCCH</name>
<dbReference type="PROSITE" id="PS50943">
    <property type="entry name" value="HTH_CROC1"/>
    <property type="match status" value="1"/>
</dbReference>
<dbReference type="InterPro" id="IPR001387">
    <property type="entry name" value="Cro/C1-type_HTH"/>
</dbReference>
<feature type="compositionally biased region" description="Polar residues" evidence="1">
    <location>
        <begin position="101"/>
        <end position="112"/>
    </location>
</feature>
<dbReference type="EMBL" id="CP041150">
    <property type="protein sequence ID" value="QDF71902.1"/>
    <property type="molecule type" value="Genomic_DNA"/>
</dbReference>
<dbReference type="InterPro" id="IPR010982">
    <property type="entry name" value="Lambda_DNA-bd_dom_sf"/>
</dbReference>
<dbReference type="GO" id="GO:0003677">
    <property type="term" value="F:DNA binding"/>
    <property type="evidence" value="ECO:0007669"/>
    <property type="project" value="InterPro"/>
</dbReference>
<protein>
    <submittedName>
        <fullName evidence="3">Helix-turn-helix transcriptional regulator</fullName>
    </submittedName>
</protein>
<dbReference type="Proteomes" id="UP000317728">
    <property type="component" value="Chromosome"/>
</dbReference>
<dbReference type="CDD" id="cd00093">
    <property type="entry name" value="HTH_XRE"/>
    <property type="match status" value="1"/>
</dbReference>
<gene>
    <name evidence="3" type="ORF">FJK96_18240</name>
</gene>
<accession>A0AB73U4Z9</accession>
<evidence type="ECO:0000256" key="1">
    <source>
        <dbReference type="SAM" id="MobiDB-lite"/>
    </source>
</evidence>
<dbReference type="Gene3D" id="1.10.260.40">
    <property type="entry name" value="lambda repressor-like DNA-binding domains"/>
    <property type="match status" value="1"/>
</dbReference>
<feature type="region of interest" description="Disordered" evidence="1">
    <location>
        <begin position="88"/>
        <end position="112"/>
    </location>
</feature>
<dbReference type="SUPFAM" id="SSF47413">
    <property type="entry name" value="lambda repressor-like DNA-binding domains"/>
    <property type="match status" value="1"/>
</dbReference>
<evidence type="ECO:0000313" key="3">
    <source>
        <dbReference type="EMBL" id="QDF71902.1"/>
    </source>
</evidence>
<evidence type="ECO:0000259" key="2">
    <source>
        <dbReference type="PROSITE" id="PS50943"/>
    </source>
</evidence>
<organism evidence="3 4">
    <name type="scientific">Mycobacteroides chelonae</name>
    <name type="common">Mycobacterium chelonae</name>
    <dbReference type="NCBI Taxonomy" id="1774"/>
    <lineage>
        <taxon>Bacteria</taxon>
        <taxon>Bacillati</taxon>
        <taxon>Actinomycetota</taxon>
        <taxon>Actinomycetes</taxon>
        <taxon>Mycobacteriales</taxon>
        <taxon>Mycobacteriaceae</taxon>
        <taxon>Mycobacteroides</taxon>
    </lineage>
</organism>
<feature type="domain" description="HTH cro/C1-type" evidence="2">
    <location>
        <begin position="30"/>
        <end position="84"/>
    </location>
</feature>
<evidence type="ECO:0000313" key="4">
    <source>
        <dbReference type="Proteomes" id="UP000317728"/>
    </source>
</evidence>
<dbReference type="Pfam" id="PF01381">
    <property type="entry name" value="HTH_3"/>
    <property type="match status" value="1"/>
</dbReference>
<proteinExistence type="predicted"/>
<sequence>MKVTRNLEVSEESRRAADLTRTARHLIRDLVAAREAKNLTAAEVAEMVGVHRSVISKFENQTEDPKLSTLLRYAHAVGVDLDFGVRQSNSRTPRRLRPGSSIYSPVGQTTPL</sequence>
<dbReference type="AlphaFoldDB" id="A0AB73U4Z9"/>